<evidence type="ECO:0000256" key="1">
    <source>
        <dbReference type="SAM" id="MobiDB-lite"/>
    </source>
</evidence>
<evidence type="ECO:0000256" key="2">
    <source>
        <dbReference type="SAM" id="Phobius"/>
    </source>
</evidence>
<dbReference type="GO" id="GO:0015385">
    <property type="term" value="F:sodium:proton antiporter activity"/>
    <property type="evidence" value="ECO:0007669"/>
    <property type="project" value="TreeGrafter"/>
</dbReference>
<sequence length="128" mass="13321">MLAFVFDALVILGVVVMTLGIIGIIRMPDLFTKLHAASKSVFLGVIILAISGMVVADGPIVARLILISLMLLVTTPVASHVIGRAGSLVLERVDATGATEDAGRRSSPDGRAVGMIDVESSPLTDKRA</sequence>
<dbReference type="InterPro" id="IPR005133">
    <property type="entry name" value="PhaG_MnhG_YufB"/>
</dbReference>
<keyword evidence="2" id="KW-0812">Transmembrane</keyword>
<dbReference type="NCBIfam" id="TIGR01300">
    <property type="entry name" value="CPA3_mnhG_phaG"/>
    <property type="match status" value="1"/>
</dbReference>
<keyword evidence="2" id="KW-0472">Membrane</keyword>
<evidence type="ECO:0008006" key="4">
    <source>
        <dbReference type="Google" id="ProtNLM"/>
    </source>
</evidence>
<dbReference type="PANTHER" id="PTHR34703:SF1">
    <property type="entry name" value="ANTIPORTER SUBUNIT MNHG2-RELATED"/>
    <property type="match status" value="1"/>
</dbReference>
<evidence type="ECO:0000313" key="3">
    <source>
        <dbReference type="EMBL" id="CAA9567149.1"/>
    </source>
</evidence>
<proteinExistence type="predicted"/>
<feature type="transmembrane region" description="Helical" evidence="2">
    <location>
        <begin position="37"/>
        <end position="54"/>
    </location>
</feature>
<feature type="region of interest" description="Disordered" evidence="1">
    <location>
        <begin position="98"/>
        <end position="128"/>
    </location>
</feature>
<dbReference type="Pfam" id="PF03334">
    <property type="entry name" value="PhaG_MnhG_YufB"/>
    <property type="match status" value="1"/>
</dbReference>
<dbReference type="PANTHER" id="PTHR34703">
    <property type="entry name" value="ANTIPORTER SUBUNIT MNHG2-RELATED"/>
    <property type="match status" value="1"/>
</dbReference>
<organism evidence="3">
    <name type="scientific">uncultured Thermomicrobiales bacterium</name>
    <dbReference type="NCBI Taxonomy" id="1645740"/>
    <lineage>
        <taxon>Bacteria</taxon>
        <taxon>Pseudomonadati</taxon>
        <taxon>Thermomicrobiota</taxon>
        <taxon>Thermomicrobia</taxon>
        <taxon>Thermomicrobiales</taxon>
        <taxon>environmental samples</taxon>
    </lineage>
</organism>
<feature type="transmembrane region" description="Helical" evidence="2">
    <location>
        <begin position="6"/>
        <end position="25"/>
    </location>
</feature>
<dbReference type="EMBL" id="CADCWJ010000466">
    <property type="protein sequence ID" value="CAA9567149.1"/>
    <property type="molecule type" value="Genomic_DNA"/>
</dbReference>
<dbReference type="AlphaFoldDB" id="A0A6J4V325"/>
<reference evidence="3" key="1">
    <citation type="submission" date="2020-02" db="EMBL/GenBank/DDBJ databases">
        <authorList>
            <person name="Meier V. D."/>
        </authorList>
    </citation>
    <scope>NUCLEOTIDE SEQUENCE</scope>
    <source>
        <strain evidence="3">AVDCRST_MAG87</strain>
    </source>
</reference>
<protein>
    <recommendedName>
        <fullName evidence="4">Na(+) H(+) antiporter subunit G</fullName>
    </recommendedName>
</protein>
<name>A0A6J4V325_9BACT</name>
<gene>
    <name evidence="3" type="ORF">AVDCRST_MAG87-2054</name>
</gene>
<feature type="transmembrane region" description="Helical" evidence="2">
    <location>
        <begin position="60"/>
        <end position="82"/>
    </location>
</feature>
<accession>A0A6J4V325</accession>
<keyword evidence="2" id="KW-1133">Transmembrane helix</keyword>